<reference evidence="11 12" key="1">
    <citation type="journal article" date="2015" name="PLoS Pathog.">
        <title>Leptomonas seymouri: Adaptations to the Dixenous Life Cycle Analyzed by Genome Sequencing, Transcriptome Profiling and Co-infection with Leishmania donovani.</title>
        <authorList>
            <person name="Kraeva N."/>
            <person name="Butenko A."/>
            <person name="Hlavacova J."/>
            <person name="Kostygov A."/>
            <person name="Myskova J."/>
            <person name="Grybchuk D."/>
            <person name="Lestinova T."/>
            <person name="Votypka J."/>
            <person name="Volf P."/>
            <person name="Opperdoes F."/>
            <person name="Flegontov P."/>
            <person name="Lukes J."/>
            <person name="Yurchenko V."/>
        </authorList>
    </citation>
    <scope>NUCLEOTIDE SEQUENCE [LARGE SCALE GENOMIC DNA]</scope>
    <source>
        <strain evidence="11 12">ATCC 30220</strain>
    </source>
</reference>
<evidence type="ECO:0000256" key="9">
    <source>
        <dbReference type="SAM" id="SignalP"/>
    </source>
</evidence>
<evidence type="ECO:0000313" key="11">
    <source>
        <dbReference type="EMBL" id="KPI85170.1"/>
    </source>
</evidence>
<protein>
    <submittedName>
        <fullName evidence="11">Putative COP-coated vesicle membrane protein gp25L</fullName>
    </submittedName>
</protein>
<keyword evidence="3 7" id="KW-0812">Transmembrane</keyword>
<dbReference type="OMA" id="DVFEACF"/>
<keyword evidence="12" id="KW-1185">Reference proteome</keyword>
<dbReference type="InterPro" id="IPR015720">
    <property type="entry name" value="Emp24-like"/>
</dbReference>
<name>A0A0N1PBE2_LEPSE</name>
<dbReference type="SMART" id="SM01190">
    <property type="entry name" value="EMP24_GP25L"/>
    <property type="match status" value="1"/>
</dbReference>
<evidence type="ECO:0000256" key="4">
    <source>
        <dbReference type="ARBA" id="ARBA00022729"/>
    </source>
</evidence>
<dbReference type="PROSITE" id="PS50866">
    <property type="entry name" value="GOLD"/>
    <property type="match status" value="1"/>
</dbReference>
<dbReference type="VEuPathDB" id="TriTrypDB:Lsey_0204_0030"/>
<dbReference type="AlphaFoldDB" id="A0A0N1PBE2"/>
<dbReference type="EMBL" id="LJSK01000204">
    <property type="protein sequence ID" value="KPI85170.1"/>
    <property type="molecule type" value="Genomic_DNA"/>
</dbReference>
<comment type="similarity">
    <text evidence="2 7">Belongs to the EMP24/GP25L family.</text>
</comment>
<gene>
    <name evidence="11" type="ORF">ABL78_5758</name>
</gene>
<comment type="caution">
    <text evidence="11">The sequence shown here is derived from an EMBL/GenBank/DDBJ whole genome shotgun (WGS) entry which is preliminary data.</text>
</comment>
<organism evidence="11 12">
    <name type="scientific">Leptomonas seymouri</name>
    <dbReference type="NCBI Taxonomy" id="5684"/>
    <lineage>
        <taxon>Eukaryota</taxon>
        <taxon>Discoba</taxon>
        <taxon>Euglenozoa</taxon>
        <taxon>Kinetoplastea</taxon>
        <taxon>Metakinetoplastina</taxon>
        <taxon>Trypanosomatida</taxon>
        <taxon>Trypanosomatidae</taxon>
        <taxon>Leishmaniinae</taxon>
        <taxon>Leptomonas</taxon>
    </lineage>
</organism>
<evidence type="ECO:0000256" key="5">
    <source>
        <dbReference type="ARBA" id="ARBA00022989"/>
    </source>
</evidence>
<feature type="chain" id="PRO_5005879675" evidence="9">
    <location>
        <begin position="24"/>
        <end position="209"/>
    </location>
</feature>
<feature type="transmembrane region" description="Helical" evidence="8">
    <location>
        <begin position="175"/>
        <end position="195"/>
    </location>
</feature>
<dbReference type="Proteomes" id="UP000038009">
    <property type="component" value="Unassembled WGS sequence"/>
</dbReference>
<proteinExistence type="inferred from homology"/>
<evidence type="ECO:0000256" key="8">
    <source>
        <dbReference type="SAM" id="Phobius"/>
    </source>
</evidence>
<evidence type="ECO:0000256" key="6">
    <source>
        <dbReference type="ARBA" id="ARBA00023136"/>
    </source>
</evidence>
<keyword evidence="5 8" id="KW-1133">Transmembrane helix</keyword>
<feature type="domain" description="GOLD" evidence="10">
    <location>
        <begin position="33"/>
        <end position="118"/>
    </location>
</feature>
<dbReference type="GO" id="GO:0016020">
    <property type="term" value="C:membrane"/>
    <property type="evidence" value="ECO:0007669"/>
    <property type="project" value="UniProtKB-SubCell"/>
</dbReference>
<evidence type="ECO:0000256" key="2">
    <source>
        <dbReference type="ARBA" id="ARBA00007104"/>
    </source>
</evidence>
<keyword evidence="4 9" id="KW-0732">Signal</keyword>
<accession>A0A0N1PBE2</accession>
<feature type="signal peptide" evidence="9">
    <location>
        <begin position="1"/>
        <end position="23"/>
    </location>
</feature>
<evidence type="ECO:0000256" key="7">
    <source>
        <dbReference type="RuleBase" id="RU003827"/>
    </source>
</evidence>
<evidence type="ECO:0000256" key="3">
    <source>
        <dbReference type="ARBA" id="ARBA00022692"/>
    </source>
</evidence>
<evidence type="ECO:0000313" key="12">
    <source>
        <dbReference type="Proteomes" id="UP000038009"/>
    </source>
</evidence>
<comment type="subcellular location">
    <subcellularLocation>
        <location evidence="1 7">Membrane</location>
        <topology evidence="1 7">Single-pass type I membrane protein</topology>
    </subcellularLocation>
</comment>
<dbReference type="OrthoDB" id="759142at2759"/>
<sequence length="209" mass="23989">MERRRTLLLVLAAVLLCASAAHGFMFHLPSAAERCFTQEIPSNTEVKITYSSDEAYGDFLDCTITNTDGAQIFLQMGKDEGVFAEHIANGGEYTICLTSRQSPKSTKSVRNILLLVQIGADAKDYDKIATKNKLRPMEVQMRVMEDTVAEVHNEFIYLKSREVEMRNTNEHMTTMVMWLSIGLIFLFAIFSYLQLRHLKRYFKKKRMID</sequence>
<keyword evidence="6 8" id="KW-0472">Membrane</keyword>
<evidence type="ECO:0000256" key="1">
    <source>
        <dbReference type="ARBA" id="ARBA00004479"/>
    </source>
</evidence>
<dbReference type="PANTHER" id="PTHR22811">
    <property type="entry name" value="TRANSMEMBRANE EMP24 DOMAIN-CONTAINING PROTEIN"/>
    <property type="match status" value="1"/>
</dbReference>
<dbReference type="InterPro" id="IPR009038">
    <property type="entry name" value="GOLD_dom"/>
</dbReference>
<evidence type="ECO:0000259" key="10">
    <source>
        <dbReference type="PROSITE" id="PS50866"/>
    </source>
</evidence>
<dbReference type="Pfam" id="PF01105">
    <property type="entry name" value="EMP24_GP25L"/>
    <property type="match status" value="1"/>
</dbReference>